<evidence type="ECO:0000256" key="6">
    <source>
        <dbReference type="ARBA" id="ARBA00022475"/>
    </source>
</evidence>
<name>A0A249DZ33_9ENTR</name>
<keyword evidence="5" id="KW-0813">Transport</keyword>
<gene>
    <name evidence="12" type="ORF">BA171_04590</name>
</gene>
<evidence type="ECO:0000256" key="5">
    <source>
        <dbReference type="ARBA" id="ARBA00022448"/>
    </source>
</evidence>
<dbReference type="GO" id="GO:0055085">
    <property type="term" value="P:transmembrane transport"/>
    <property type="evidence" value="ECO:0007669"/>
    <property type="project" value="InterPro"/>
</dbReference>
<evidence type="ECO:0000256" key="7">
    <source>
        <dbReference type="ARBA" id="ARBA00022519"/>
    </source>
</evidence>
<dbReference type="GO" id="GO:0043190">
    <property type="term" value="C:ATP-binding cassette (ABC) transporter complex"/>
    <property type="evidence" value="ECO:0007669"/>
    <property type="project" value="InterPro"/>
</dbReference>
<organism evidence="12 13">
    <name type="scientific">Candidatus Hamiltonella defensa</name>
    <name type="common">Bemisia tabaci</name>
    <dbReference type="NCBI Taxonomy" id="672795"/>
    <lineage>
        <taxon>Bacteria</taxon>
        <taxon>Pseudomonadati</taxon>
        <taxon>Pseudomonadota</taxon>
        <taxon>Gammaproteobacteria</taxon>
        <taxon>Enterobacterales</taxon>
        <taxon>Enterobacteriaceae</taxon>
        <taxon>aphid secondary symbionts</taxon>
        <taxon>Candidatus Williamhamiltonella</taxon>
    </lineage>
</organism>
<keyword evidence="6" id="KW-1003">Cell membrane</keyword>
<evidence type="ECO:0000256" key="3">
    <source>
        <dbReference type="ARBA" id="ARBA00007725"/>
    </source>
</evidence>
<evidence type="ECO:0000313" key="12">
    <source>
        <dbReference type="EMBL" id="ASX26360.1"/>
    </source>
</evidence>
<sequence length="364" mass="41220">MVITKYLIKEILKTQVAILFILSLIFFSQKLVTILDDIINHDIPAHLIFSLLGLGFAKMAELILPLSLFFALLMTYGKLYNESEIIAMYACGVGKTRLLKVALVLAALTSLFATINVFYFSPWSVKHEKKIINEERVNPGLSALVKGQFQSSPDGKIVLFIQDIQKKKFHKIFLAQRESNHTQRPIVVVANSGYISAPAPGIQLLTLNHGMNYEGIPPLGDFRITYFNHYQAVISRKSVTKNSNTAQQMSISSLWEANDPDTRAELHWRLTLIVSVVIMAFMAVPLSQVNPRQGRVLSMLPAMLLYLIFFLLQSTLRSNAGNNRLDPLIWLWLVNGLYTILAIILNIWDSSTLRRLYIKLRETL</sequence>
<dbReference type="OrthoDB" id="9778062at2"/>
<evidence type="ECO:0000256" key="1">
    <source>
        <dbReference type="ARBA" id="ARBA00002265"/>
    </source>
</evidence>
<keyword evidence="7" id="KW-0997">Cell inner membrane</keyword>
<evidence type="ECO:0000313" key="13">
    <source>
        <dbReference type="Proteomes" id="UP000216438"/>
    </source>
</evidence>
<dbReference type="NCBIfam" id="TIGR04407">
    <property type="entry name" value="LptF_YjgP"/>
    <property type="match status" value="1"/>
</dbReference>
<evidence type="ECO:0000256" key="10">
    <source>
        <dbReference type="ARBA" id="ARBA00023136"/>
    </source>
</evidence>
<evidence type="ECO:0000256" key="8">
    <source>
        <dbReference type="ARBA" id="ARBA00022692"/>
    </source>
</evidence>
<keyword evidence="9" id="KW-1133">Transmembrane helix</keyword>
<evidence type="ECO:0000256" key="11">
    <source>
        <dbReference type="ARBA" id="ARBA00026081"/>
    </source>
</evidence>
<dbReference type="PANTHER" id="PTHR33529">
    <property type="entry name" value="SLR0882 PROTEIN-RELATED"/>
    <property type="match status" value="1"/>
</dbReference>
<evidence type="ECO:0000256" key="9">
    <source>
        <dbReference type="ARBA" id="ARBA00022989"/>
    </source>
</evidence>
<protein>
    <recommendedName>
        <fullName evidence="4">Lipopolysaccharide export system permease protein LptF</fullName>
    </recommendedName>
</protein>
<evidence type="ECO:0000256" key="2">
    <source>
        <dbReference type="ARBA" id="ARBA00004429"/>
    </source>
</evidence>
<comment type="similarity">
    <text evidence="3">Belongs to the LptF/LptG family.</text>
</comment>
<dbReference type="PANTHER" id="PTHR33529:SF7">
    <property type="entry name" value="LIPOPOLYSACCHARIDE EXPORT SYSTEM PERMEASE PROTEIN LPTF"/>
    <property type="match status" value="1"/>
</dbReference>
<dbReference type="Proteomes" id="UP000216438">
    <property type="component" value="Chromosome"/>
</dbReference>
<dbReference type="GO" id="GO:0015920">
    <property type="term" value="P:lipopolysaccharide transport"/>
    <property type="evidence" value="ECO:0007669"/>
    <property type="project" value="TreeGrafter"/>
</dbReference>
<comment type="subunit">
    <text evidence="11">Component of the lipopolysaccharide transport and assembly complex. The LptBFG transporter is composed of two ATP-binding proteins (LptB) and two transmembrane proteins (LptF and LptG).</text>
</comment>
<evidence type="ECO:0000256" key="4">
    <source>
        <dbReference type="ARBA" id="ARBA00014213"/>
    </source>
</evidence>
<keyword evidence="10" id="KW-0472">Membrane</keyword>
<dbReference type="AlphaFoldDB" id="A0A249DZ33"/>
<reference evidence="12 13" key="2">
    <citation type="submission" date="2017-09" db="EMBL/GenBank/DDBJ databases">
        <title>The genome of whitefly Bemisia tabaci, a global crop pest, provides novel insights into virus transmission, host adaptation and insecticide resistance.</title>
        <authorList>
            <person name="Kaur N."/>
            <person name="Kliot A."/>
            <person name="Pinheiro P.V."/>
            <person name="Luan J."/>
            <person name="Zheng Y."/>
            <person name="Liu W."/>
            <person name="Sun H."/>
            <person name="Yang X."/>
            <person name="Xu Y."/>
            <person name="Luo Y."/>
            <person name="Kruse A."/>
            <person name="Fisher T.W."/>
            <person name="Nelson D.R."/>
            <person name="Elimelech M."/>
            <person name="MacCoss M."/>
            <person name="Johnson R."/>
            <person name="Cohen E."/>
            <person name="Hunter W.B."/>
            <person name="Brown J.K."/>
            <person name="Jander G."/>
            <person name="Cilia M."/>
            <person name="Douglas A.E."/>
            <person name="Ghanim M."/>
            <person name="Simmons A.M."/>
            <person name="Wintermantel W.M."/>
            <person name="Ling K.-S."/>
            <person name="Fei Z."/>
        </authorList>
    </citation>
    <scope>NUCLEOTIDE SEQUENCE [LARGE SCALE GENOMIC DNA]</scope>
    <source>
        <strain evidence="12 13">MEAM1</strain>
    </source>
</reference>
<dbReference type="InterPro" id="IPR030922">
    <property type="entry name" value="LptF"/>
</dbReference>
<dbReference type="InterPro" id="IPR005495">
    <property type="entry name" value="LptG/LptF_permease"/>
</dbReference>
<dbReference type="EMBL" id="CP016303">
    <property type="protein sequence ID" value="ASX26360.1"/>
    <property type="molecule type" value="Genomic_DNA"/>
</dbReference>
<keyword evidence="8" id="KW-0812">Transmembrane</keyword>
<comment type="subcellular location">
    <subcellularLocation>
        <location evidence="2">Cell inner membrane</location>
        <topology evidence="2">Multi-pass membrane protein</topology>
    </subcellularLocation>
</comment>
<proteinExistence type="inferred from homology"/>
<dbReference type="Pfam" id="PF03739">
    <property type="entry name" value="LptF_LptG"/>
    <property type="match status" value="1"/>
</dbReference>
<reference evidence="13" key="1">
    <citation type="submission" date="2016-06" db="EMBL/GenBank/DDBJ databases">
        <authorList>
            <person name="Chen W."/>
            <person name="Hasegawa D.K."/>
        </authorList>
    </citation>
    <scope>NUCLEOTIDE SEQUENCE [LARGE SCALE GENOMIC DNA]</scope>
    <source>
        <strain evidence="13">MEAM1</strain>
    </source>
</reference>
<comment type="function">
    <text evidence="1">Part of the ABC transporter complex LptBFG involved in the translocation of lipopolysaccharide (LPS) from the inner membrane to the outer membrane.</text>
</comment>
<accession>A0A249DZ33</accession>
<dbReference type="RefSeq" id="WP_016857733.1">
    <property type="nucleotide sequence ID" value="NZ_CP016303.1"/>
</dbReference>